<proteinExistence type="predicted"/>
<organism evidence="1 2">
    <name type="scientific">Melastoma candidum</name>
    <dbReference type="NCBI Taxonomy" id="119954"/>
    <lineage>
        <taxon>Eukaryota</taxon>
        <taxon>Viridiplantae</taxon>
        <taxon>Streptophyta</taxon>
        <taxon>Embryophyta</taxon>
        <taxon>Tracheophyta</taxon>
        <taxon>Spermatophyta</taxon>
        <taxon>Magnoliopsida</taxon>
        <taxon>eudicotyledons</taxon>
        <taxon>Gunneridae</taxon>
        <taxon>Pentapetalae</taxon>
        <taxon>rosids</taxon>
        <taxon>malvids</taxon>
        <taxon>Myrtales</taxon>
        <taxon>Melastomataceae</taxon>
        <taxon>Melastomatoideae</taxon>
        <taxon>Melastomateae</taxon>
        <taxon>Melastoma</taxon>
    </lineage>
</organism>
<evidence type="ECO:0000313" key="2">
    <source>
        <dbReference type="Proteomes" id="UP001057402"/>
    </source>
</evidence>
<dbReference type="EMBL" id="CM042886">
    <property type="protein sequence ID" value="KAI4342143.1"/>
    <property type="molecule type" value="Genomic_DNA"/>
</dbReference>
<reference evidence="2" key="1">
    <citation type="journal article" date="2023" name="Front. Plant Sci.">
        <title>Chromosomal-level genome assembly of Melastoma candidum provides insights into trichome evolution.</title>
        <authorList>
            <person name="Zhong Y."/>
            <person name="Wu W."/>
            <person name="Sun C."/>
            <person name="Zou P."/>
            <person name="Liu Y."/>
            <person name="Dai S."/>
            <person name="Zhou R."/>
        </authorList>
    </citation>
    <scope>NUCLEOTIDE SEQUENCE [LARGE SCALE GENOMIC DNA]</scope>
</reference>
<name>A0ACB9P075_9MYRT</name>
<accession>A0ACB9P075</accession>
<evidence type="ECO:0000313" key="1">
    <source>
        <dbReference type="EMBL" id="KAI4342143.1"/>
    </source>
</evidence>
<comment type="caution">
    <text evidence="1">The sequence shown here is derived from an EMBL/GenBank/DDBJ whole genome shotgun (WGS) entry which is preliminary data.</text>
</comment>
<protein>
    <submittedName>
        <fullName evidence="1">Uncharacterized protein</fullName>
    </submittedName>
</protein>
<sequence>MHCLSLGVGLSTSCPFNQYTYLQQPLPLLALEPVPYELRSFLENPWVSSSERLLDLTGSVVASDYHVLLPVSILEWDGRLLGKSVLHPAISFEDHEENEVVVNLVSTDPKLLHLIKDRSSSLIHCLLV</sequence>
<dbReference type="Proteomes" id="UP001057402">
    <property type="component" value="Chromosome 7"/>
</dbReference>
<keyword evidence="2" id="KW-1185">Reference proteome</keyword>
<gene>
    <name evidence="1" type="ORF">MLD38_026799</name>
</gene>